<evidence type="ECO:0000313" key="2">
    <source>
        <dbReference type="Proteomes" id="UP001321014"/>
    </source>
</evidence>
<comment type="caution">
    <text evidence="1">The sequence shown here is derived from an EMBL/GenBank/DDBJ whole genome shotgun (WGS) entry which is preliminary data.</text>
</comment>
<evidence type="ECO:0000313" key="1">
    <source>
        <dbReference type="EMBL" id="MCU9838737.1"/>
    </source>
</evidence>
<reference evidence="1 2" key="1">
    <citation type="submission" date="2022-10" db="EMBL/GenBank/DDBJ databases">
        <title>Ruegeria sp. nov., isolated from ocean surface water.</title>
        <authorList>
            <person name="He W."/>
            <person name="Wang L."/>
            <person name="Zhang D.-F."/>
        </authorList>
    </citation>
    <scope>NUCLEOTIDE SEQUENCE [LARGE SCALE GENOMIC DNA]</scope>
    <source>
        <strain evidence="1 2">WL0004</strain>
    </source>
</reference>
<protein>
    <submittedName>
        <fullName evidence="1">Uncharacterized protein</fullName>
    </submittedName>
</protein>
<gene>
    <name evidence="1" type="ORF">OEZ49_13240</name>
</gene>
<proteinExistence type="predicted"/>
<accession>A0ABT2WU43</accession>
<dbReference type="Proteomes" id="UP001321014">
    <property type="component" value="Unassembled WGS sequence"/>
</dbReference>
<sequence>MTQRRLHLESEVSELERLLAEIPDEDVIDRLAFEQRLDSVRSELDTIPMPARTPDSLRLTFRGTPVSGSHGVAADFAGKASNAFADAFAAIQAGLNSTLRYMGPIPDRIRNQLLITGTAVGSFGFEMELPLSADDLFADDNGADKAIEDLKNLLRASVEGTDDQVSDIIEEIHPRAVRKIADFLHVLSQNDAWCGIEFRNDYFKFSDVDQLALSEKRLREENFSERQEQYFGEFQGVLPHSRNFEFKVAEDDTIIKGKVDKSVDDPDILNRDWLHKPTLATFNVVQFGQGRPRFTLMSLGDLSSG</sequence>
<dbReference type="RefSeq" id="WP_263388749.1">
    <property type="nucleotide sequence ID" value="NZ_JAOVQN010000012.1"/>
</dbReference>
<name>A0ABT2WU43_9RHOB</name>
<dbReference type="EMBL" id="JAOVQN010000012">
    <property type="protein sequence ID" value="MCU9838737.1"/>
    <property type="molecule type" value="Genomic_DNA"/>
</dbReference>
<keyword evidence="2" id="KW-1185">Reference proteome</keyword>
<organism evidence="1 2">
    <name type="scientific">Ruegeria marisflavi</name>
    <dbReference type="NCBI Taxonomy" id="2984152"/>
    <lineage>
        <taxon>Bacteria</taxon>
        <taxon>Pseudomonadati</taxon>
        <taxon>Pseudomonadota</taxon>
        <taxon>Alphaproteobacteria</taxon>
        <taxon>Rhodobacterales</taxon>
        <taxon>Roseobacteraceae</taxon>
        <taxon>Ruegeria</taxon>
    </lineage>
</organism>